<sequence length="190" mass="20415">MPTIVHGFDWPDRVVVGTVGQPGARSFYLQARTGSRIVTVSLEKEQSAVLAEKIEEILDELMSADGNPLSIPDATPVELVDNDPLEQPVDTQFRTGTMSLGWDPTTLQVVIEAFPMIDGDDDDDSLGLGDPTEPGVFEPEEMMVVRIPVGTARAFAKRTLEIVGAGRPLCPLCGTPIDPEGHTCVLPGSF</sequence>
<evidence type="ECO:0008006" key="3">
    <source>
        <dbReference type="Google" id="ProtNLM"/>
    </source>
</evidence>
<keyword evidence="2" id="KW-1185">Reference proteome</keyword>
<evidence type="ECO:0000313" key="1">
    <source>
        <dbReference type="EMBL" id="RFA10304.1"/>
    </source>
</evidence>
<accession>A0A3E0VK10</accession>
<dbReference type="AlphaFoldDB" id="A0A3E0VK10"/>
<organism evidence="1 2">
    <name type="scientific">Subtercola boreus</name>
    <dbReference type="NCBI Taxonomy" id="120213"/>
    <lineage>
        <taxon>Bacteria</taxon>
        <taxon>Bacillati</taxon>
        <taxon>Actinomycetota</taxon>
        <taxon>Actinomycetes</taxon>
        <taxon>Micrococcales</taxon>
        <taxon>Microbacteriaceae</taxon>
        <taxon>Subtercola</taxon>
    </lineage>
</organism>
<dbReference type="EMBL" id="NBWZ01000001">
    <property type="protein sequence ID" value="RFA10304.1"/>
    <property type="molecule type" value="Genomic_DNA"/>
</dbReference>
<proteinExistence type="predicted"/>
<evidence type="ECO:0000313" key="2">
    <source>
        <dbReference type="Proteomes" id="UP000256486"/>
    </source>
</evidence>
<gene>
    <name evidence="1" type="ORF">B7R54_14615</name>
</gene>
<dbReference type="OrthoDB" id="156387at2"/>
<dbReference type="RefSeq" id="WP_116415686.1">
    <property type="nucleotide sequence ID" value="NZ_NBWZ01000001.1"/>
</dbReference>
<dbReference type="InterPro" id="IPR021441">
    <property type="entry name" value="DUF3090"/>
</dbReference>
<protein>
    <recommendedName>
        <fullName evidence="3">DUF3090 domain-containing protein</fullName>
    </recommendedName>
</protein>
<dbReference type="Proteomes" id="UP000256486">
    <property type="component" value="Unassembled WGS sequence"/>
</dbReference>
<dbReference type="NCBIfam" id="TIGR03847">
    <property type="entry name" value="conserved hypothetical protein"/>
    <property type="match status" value="1"/>
</dbReference>
<reference evidence="1 2" key="1">
    <citation type="submission" date="2017-04" db="EMBL/GenBank/DDBJ databases">
        <title>Comparative genome analysis of Subtercola boreus.</title>
        <authorList>
            <person name="Cho Y.-J."/>
            <person name="Cho A."/>
            <person name="Kim O.-S."/>
            <person name="Lee J.-I."/>
        </authorList>
    </citation>
    <scope>NUCLEOTIDE SEQUENCE [LARGE SCALE GENOMIC DNA]</scope>
    <source>
        <strain evidence="1 2">K300</strain>
    </source>
</reference>
<comment type="caution">
    <text evidence="1">The sequence shown here is derived from an EMBL/GenBank/DDBJ whole genome shotgun (WGS) entry which is preliminary data.</text>
</comment>
<name>A0A3E0VK10_9MICO</name>
<dbReference type="Pfam" id="PF11290">
    <property type="entry name" value="DUF3090"/>
    <property type="match status" value="1"/>
</dbReference>